<dbReference type="AlphaFoldDB" id="A0A8H6M4S1"/>
<proteinExistence type="predicted"/>
<feature type="compositionally biased region" description="Low complexity" evidence="1">
    <location>
        <begin position="66"/>
        <end position="79"/>
    </location>
</feature>
<evidence type="ECO:0000256" key="1">
    <source>
        <dbReference type="SAM" id="MobiDB-lite"/>
    </source>
</evidence>
<feature type="compositionally biased region" description="Basic and acidic residues" evidence="1">
    <location>
        <begin position="143"/>
        <end position="156"/>
    </location>
</feature>
<evidence type="ECO:0000313" key="2">
    <source>
        <dbReference type="EMBL" id="KAF6755643.1"/>
    </source>
</evidence>
<reference evidence="2 3" key="1">
    <citation type="submission" date="2020-07" db="EMBL/GenBank/DDBJ databases">
        <title>Comparative genomics of pyrophilous fungi reveals a link between fire events and developmental genes.</title>
        <authorList>
            <consortium name="DOE Joint Genome Institute"/>
            <person name="Steindorff A.S."/>
            <person name="Carver A."/>
            <person name="Calhoun S."/>
            <person name="Stillman K."/>
            <person name="Liu H."/>
            <person name="Lipzen A."/>
            <person name="Pangilinan J."/>
            <person name="Labutti K."/>
            <person name="Bruns T.D."/>
            <person name="Grigoriev I.V."/>
        </authorList>
    </citation>
    <scope>NUCLEOTIDE SEQUENCE [LARGE SCALE GENOMIC DNA]</scope>
    <source>
        <strain evidence="2 3">CBS 144469</strain>
    </source>
</reference>
<comment type="caution">
    <text evidence="2">The sequence shown here is derived from an EMBL/GenBank/DDBJ whole genome shotgun (WGS) entry which is preliminary data.</text>
</comment>
<feature type="region of interest" description="Disordered" evidence="1">
    <location>
        <begin position="143"/>
        <end position="187"/>
    </location>
</feature>
<organism evidence="2 3">
    <name type="scientific">Ephemerocybe angulata</name>
    <dbReference type="NCBI Taxonomy" id="980116"/>
    <lineage>
        <taxon>Eukaryota</taxon>
        <taxon>Fungi</taxon>
        <taxon>Dikarya</taxon>
        <taxon>Basidiomycota</taxon>
        <taxon>Agaricomycotina</taxon>
        <taxon>Agaricomycetes</taxon>
        <taxon>Agaricomycetidae</taxon>
        <taxon>Agaricales</taxon>
        <taxon>Agaricineae</taxon>
        <taxon>Psathyrellaceae</taxon>
        <taxon>Ephemerocybe</taxon>
    </lineage>
</organism>
<protein>
    <submittedName>
        <fullName evidence="2">Uncharacterized protein</fullName>
    </submittedName>
</protein>
<keyword evidence="3" id="KW-1185">Reference proteome</keyword>
<feature type="region of interest" description="Disordered" evidence="1">
    <location>
        <begin position="33"/>
        <end position="83"/>
    </location>
</feature>
<evidence type="ECO:0000313" key="3">
    <source>
        <dbReference type="Proteomes" id="UP000521943"/>
    </source>
</evidence>
<dbReference type="EMBL" id="JACGCI010000029">
    <property type="protein sequence ID" value="KAF6755643.1"/>
    <property type="molecule type" value="Genomic_DNA"/>
</dbReference>
<feature type="compositionally biased region" description="Low complexity" evidence="1">
    <location>
        <begin position="178"/>
        <end position="187"/>
    </location>
</feature>
<dbReference type="Proteomes" id="UP000521943">
    <property type="component" value="Unassembled WGS sequence"/>
</dbReference>
<name>A0A8H6M4S1_9AGAR</name>
<sequence length="257" mass="28496">MIRKRASARRPEPIRHQTCGARKSKWINETAVRGDWGGRTTTKAKTWKSQDEERGITVHSPRIQYSSQTPSRSRESSVPSPTPLAPIASNVSIRLPCLVPLVPACAGDRSNAKSHWRRGRCSTESTSRPELLWIVEREGLVEGERRGRDDDPRGEPHAPTLTAPFEGSRPADMRGEPSLDSSLLDQSMMMGGGESQARLKPGLRIIRGGQIWILNIDFGSRFWKRLGKIESAKSTRCKSGSRAAFATLWNPKSTVCA</sequence>
<accession>A0A8H6M4S1</accession>
<gene>
    <name evidence="2" type="ORF">DFP72DRAFT_1119659</name>
</gene>